<comment type="similarity">
    <text evidence="2">Belongs to the cytochrome c oxidase subunit 2 family.</text>
</comment>
<reference evidence="20 21" key="1">
    <citation type="journal article" date="2012" name="J. Bacteriol.">
        <title>Genome sequence of an alkane-degrading bacterium, Alcanivorax pacificus type strain W11-5, isolated from deep sea sediment.</title>
        <authorList>
            <person name="Lai Q."/>
            <person name="Shao Z."/>
        </authorList>
    </citation>
    <scope>NUCLEOTIDE SEQUENCE [LARGE SCALE GENOMIC DNA]</scope>
    <source>
        <strain evidence="20 21">W11-5</strain>
    </source>
</reference>
<accession>A0A0B4XQA3</accession>
<dbReference type="InterPro" id="IPR001505">
    <property type="entry name" value="Copper_CuA"/>
</dbReference>
<dbReference type="GO" id="GO:0005507">
    <property type="term" value="F:copper ion binding"/>
    <property type="evidence" value="ECO:0007669"/>
    <property type="project" value="InterPro"/>
</dbReference>
<dbReference type="PROSITE" id="PS51007">
    <property type="entry name" value="CYTC"/>
    <property type="match status" value="1"/>
</dbReference>
<proteinExistence type="inferred from homology"/>
<evidence type="ECO:0000256" key="2">
    <source>
        <dbReference type="ARBA" id="ARBA00007866"/>
    </source>
</evidence>
<dbReference type="Gene3D" id="2.60.40.420">
    <property type="entry name" value="Cupredoxins - blue copper proteins"/>
    <property type="match status" value="1"/>
</dbReference>
<dbReference type="SUPFAM" id="SSF46626">
    <property type="entry name" value="Cytochrome c"/>
    <property type="match status" value="1"/>
</dbReference>
<keyword evidence="4 16" id="KW-0349">Heme</keyword>
<comment type="subcellular location">
    <subcellularLocation>
        <location evidence="1">Membrane</location>
        <topology evidence="1">Multi-pass membrane protein</topology>
    </subcellularLocation>
</comment>
<keyword evidence="7 16" id="KW-0479">Metal-binding</keyword>
<gene>
    <name evidence="20" type="ORF">S7S_14870</name>
</gene>
<keyword evidence="21" id="KW-1185">Reference proteome</keyword>
<evidence type="ECO:0000256" key="8">
    <source>
        <dbReference type="ARBA" id="ARBA00022982"/>
    </source>
</evidence>
<dbReference type="PANTHER" id="PTHR22888">
    <property type="entry name" value="CYTOCHROME C OXIDASE, SUBUNIT II"/>
    <property type="match status" value="1"/>
</dbReference>
<dbReference type="Pfam" id="PF00116">
    <property type="entry name" value="COX2"/>
    <property type="match status" value="1"/>
</dbReference>
<dbReference type="InterPro" id="IPR014222">
    <property type="entry name" value="Cyt_c_oxidase_su2"/>
</dbReference>
<dbReference type="Proteomes" id="UP000006764">
    <property type="component" value="Chromosome"/>
</dbReference>
<evidence type="ECO:0000256" key="10">
    <source>
        <dbReference type="ARBA" id="ARBA00023004"/>
    </source>
</evidence>
<dbReference type="GO" id="GO:0016491">
    <property type="term" value="F:oxidoreductase activity"/>
    <property type="evidence" value="ECO:0007669"/>
    <property type="project" value="InterPro"/>
</dbReference>
<evidence type="ECO:0000256" key="17">
    <source>
        <dbReference type="SAM" id="Phobius"/>
    </source>
</evidence>
<organism evidence="20 21">
    <name type="scientific">Isoalcanivorax pacificus W11-5</name>
    <dbReference type="NCBI Taxonomy" id="391936"/>
    <lineage>
        <taxon>Bacteria</taxon>
        <taxon>Pseudomonadati</taxon>
        <taxon>Pseudomonadota</taxon>
        <taxon>Gammaproteobacteria</taxon>
        <taxon>Oceanospirillales</taxon>
        <taxon>Alcanivoracaceae</taxon>
        <taxon>Isoalcanivorax</taxon>
    </lineage>
</organism>
<keyword evidence="6 17" id="KW-0812">Transmembrane</keyword>
<evidence type="ECO:0000313" key="20">
    <source>
        <dbReference type="EMBL" id="AJD49386.1"/>
    </source>
</evidence>
<dbReference type="PROSITE" id="PS00078">
    <property type="entry name" value="COX2"/>
    <property type="match status" value="1"/>
</dbReference>
<evidence type="ECO:0000256" key="13">
    <source>
        <dbReference type="ARBA" id="ARBA00024688"/>
    </source>
</evidence>
<evidence type="ECO:0000256" key="15">
    <source>
        <dbReference type="ARBA" id="ARBA00047816"/>
    </source>
</evidence>
<keyword evidence="3" id="KW-0813">Transport</keyword>
<dbReference type="NCBIfam" id="TIGR02866">
    <property type="entry name" value="CoxB"/>
    <property type="match status" value="1"/>
</dbReference>
<evidence type="ECO:0000259" key="18">
    <source>
        <dbReference type="PROSITE" id="PS50857"/>
    </source>
</evidence>
<evidence type="ECO:0000256" key="9">
    <source>
        <dbReference type="ARBA" id="ARBA00022989"/>
    </source>
</evidence>
<evidence type="ECO:0000256" key="14">
    <source>
        <dbReference type="ARBA" id="ARBA00031399"/>
    </source>
</evidence>
<dbReference type="GO" id="GO:0020037">
    <property type="term" value="F:heme binding"/>
    <property type="evidence" value="ECO:0007669"/>
    <property type="project" value="InterPro"/>
</dbReference>
<dbReference type="CDD" id="cd04213">
    <property type="entry name" value="CuRO_CcO_Caa3_II"/>
    <property type="match status" value="1"/>
</dbReference>
<evidence type="ECO:0000259" key="19">
    <source>
        <dbReference type="PROSITE" id="PS51007"/>
    </source>
</evidence>
<dbReference type="Pfam" id="PF13442">
    <property type="entry name" value="Cytochrome_CBB3"/>
    <property type="match status" value="1"/>
</dbReference>
<comment type="function">
    <text evidence="13">Subunits I and II form the functional core of the enzyme complex. Electrons originating in cytochrome c are transferred via heme a and Cu(A) to the binuclear center formed by heme a3 and Cu(B).</text>
</comment>
<dbReference type="GO" id="GO:0016020">
    <property type="term" value="C:membrane"/>
    <property type="evidence" value="ECO:0007669"/>
    <property type="project" value="UniProtKB-SubCell"/>
</dbReference>
<dbReference type="GO" id="GO:0004129">
    <property type="term" value="F:cytochrome-c oxidase activity"/>
    <property type="evidence" value="ECO:0007669"/>
    <property type="project" value="UniProtKB-EC"/>
</dbReference>
<evidence type="ECO:0000256" key="6">
    <source>
        <dbReference type="ARBA" id="ARBA00022692"/>
    </source>
</evidence>
<dbReference type="InterPro" id="IPR036909">
    <property type="entry name" value="Cyt_c-like_dom_sf"/>
</dbReference>
<comment type="catalytic activity">
    <reaction evidence="15">
        <text>4 Fe(II)-[cytochrome c] + O2 + 8 H(+)(in) = 4 Fe(III)-[cytochrome c] + 2 H2O + 4 H(+)(out)</text>
        <dbReference type="Rhea" id="RHEA:11436"/>
        <dbReference type="Rhea" id="RHEA-COMP:10350"/>
        <dbReference type="Rhea" id="RHEA-COMP:14399"/>
        <dbReference type="ChEBI" id="CHEBI:15377"/>
        <dbReference type="ChEBI" id="CHEBI:15378"/>
        <dbReference type="ChEBI" id="CHEBI:15379"/>
        <dbReference type="ChEBI" id="CHEBI:29033"/>
        <dbReference type="ChEBI" id="CHEBI:29034"/>
        <dbReference type="EC" id="7.1.1.9"/>
    </reaction>
</comment>
<dbReference type="InterPro" id="IPR008972">
    <property type="entry name" value="Cupredoxin"/>
</dbReference>
<feature type="domain" description="Cytochrome c" evidence="19">
    <location>
        <begin position="231"/>
        <end position="310"/>
    </location>
</feature>
<dbReference type="HOGENOM" id="CLU_036876_1_1_6"/>
<dbReference type="PROSITE" id="PS50857">
    <property type="entry name" value="COX2_CUA"/>
    <property type="match status" value="1"/>
</dbReference>
<evidence type="ECO:0000313" key="21">
    <source>
        <dbReference type="Proteomes" id="UP000006764"/>
    </source>
</evidence>
<feature type="transmembrane region" description="Helical" evidence="17">
    <location>
        <begin position="32"/>
        <end position="54"/>
    </location>
</feature>
<protein>
    <recommendedName>
        <fullName evidence="14">Cytochrome aa3 subunit 2</fullName>
    </recommendedName>
</protein>
<keyword evidence="11" id="KW-0186">Copper</keyword>
<evidence type="ECO:0000256" key="7">
    <source>
        <dbReference type="ARBA" id="ARBA00022723"/>
    </source>
</evidence>
<keyword evidence="12 17" id="KW-0472">Membrane</keyword>
<dbReference type="SUPFAM" id="SSF49503">
    <property type="entry name" value="Cupredoxins"/>
    <property type="match status" value="1"/>
</dbReference>
<keyword evidence="9 17" id="KW-1133">Transmembrane helix</keyword>
<keyword evidence="8" id="KW-0249">Electron transport</keyword>
<evidence type="ECO:0000256" key="12">
    <source>
        <dbReference type="ARBA" id="ARBA00023136"/>
    </source>
</evidence>
<dbReference type="STRING" id="391936.S7S_14870"/>
<feature type="transmembrane region" description="Helical" evidence="17">
    <location>
        <begin position="75"/>
        <end position="96"/>
    </location>
</feature>
<evidence type="ECO:0000256" key="16">
    <source>
        <dbReference type="PROSITE-ProRule" id="PRU00433"/>
    </source>
</evidence>
<name>A0A0B4XQA3_9GAMM</name>
<evidence type="ECO:0000256" key="3">
    <source>
        <dbReference type="ARBA" id="ARBA00022448"/>
    </source>
</evidence>
<dbReference type="InterPro" id="IPR002429">
    <property type="entry name" value="CcO_II-like_C"/>
</dbReference>
<dbReference type="InterPro" id="IPR034236">
    <property type="entry name" value="CuRO_CcO_Caa3_II"/>
</dbReference>
<dbReference type="InterPro" id="IPR045187">
    <property type="entry name" value="CcO_II"/>
</dbReference>
<dbReference type="PANTHER" id="PTHR22888:SF9">
    <property type="entry name" value="CYTOCHROME C OXIDASE SUBUNIT 2"/>
    <property type="match status" value="1"/>
</dbReference>
<dbReference type="GO" id="GO:0042773">
    <property type="term" value="P:ATP synthesis coupled electron transport"/>
    <property type="evidence" value="ECO:0007669"/>
    <property type="project" value="TreeGrafter"/>
</dbReference>
<sequence length="310" mass="33348">MLLPAGLFCLSGCDGPQSTLQPAGDAARVTAALWWGMFGVSVLVTAAFTALWLYALRTRRETPDMAQQRRTQRRLMIGGGVLLPVTAIVVLLGFGIPAGHGMLPWPDDGTAPLRIEITGHQWWWQVHYPDAGVTTANRLHLPVARPVDLHVRSADVIHAFWVPRLGGKIDAIPGRSNVLRLRATETGVMRAQCAEFCGLGHAHMAMDVEVMAAPAFEQWLSQQQQPVARDSAHTEGRAAFRAHCAACHGVRGVAPQGSGPDLTTVALRKEGLLGWLQGHDAGFSAPGVPAHRALVPARQPAIVAWLESLP</sequence>
<dbReference type="InterPro" id="IPR009056">
    <property type="entry name" value="Cyt_c-like_dom"/>
</dbReference>
<dbReference type="AlphaFoldDB" id="A0A0B4XQA3"/>
<dbReference type="KEGG" id="apac:S7S_14870"/>
<evidence type="ECO:0000256" key="5">
    <source>
        <dbReference type="ARBA" id="ARBA00022660"/>
    </source>
</evidence>
<evidence type="ECO:0000256" key="1">
    <source>
        <dbReference type="ARBA" id="ARBA00004141"/>
    </source>
</evidence>
<evidence type="ECO:0000256" key="11">
    <source>
        <dbReference type="ARBA" id="ARBA00023008"/>
    </source>
</evidence>
<evidence type="ECO:0000256" key="4">
    <source>
        <dbReference type="ARBA" id="ARBA00022617"/>
    </source>
</evidence>
<keyword evidence="10 16" id="KW-0408">Iron</keyword>
<dbReference type="EMBL" id="CP004387">
    <property type="protein sequence ID" value="AJD49386.1"/>
    <property type="molecule type" value="Genomic_DNA"/>
</dbReference>
<feature type="domain" description="Cytochrome oxidase subunit II copper A binding" evidence="18">
    <location>
        <begin position="110"/>
        <end position="222"/>
    </location>
</feature>
<keyword evidence="5" id="KW-0679">Respiratory chain</keyword>